<evidence type="ECO:0000313" key="3">
    <source>
        <dbReference type="Proteomes" id="UP001303902"/>
    </source>
</evidence>
<dbReference type="InterPro" id="IPR025402">
    <property type="entry name" value="DMP19_C"/>
</dbReference>
<proteinExistence type="predicted"/>
<sequence length="156" mass="18253">MKPIMHKKELMENNDIWNAVITVLSESDQTTRDTVLHEATIVFQYYTELESGGHESLLYWAESYIKKVGIDGYVSELVAILEKMGAHGYAVIESNYAQELWRLYISLESNDSNEKEFLEVIKKADDEYHGLHRKLDDLLERYFIHIHTELIEVVEE</sequence>
<reference evidence="2 3" key="1">
    <citation type="submission" date="2023-06" db="EMBL/GenBank/DDBJ databases">
        <title>Sporosarcina sp. nov., isolated from Korean tranditional fermented seafood 'Jeotgal'.</title>
        <authorList>
            <person name="Yang A.I."/>
            <person name="Shin N.-R."/>
        </authorList>
    </citation>
    <scope>NUCLEOTIDE SEQUENCE [LARGE SCALE GENOMIC DNA]</scope>
    <source>
        <strain evidence="2 3">T2O-4</strain>
    </source>
</reference>
<name>A0ABZ0L8U7_9BACL</name>
<dbReference type="EMBL" id="CP129118">
    <property type="protein sequence ID" value="WOV88503.1"/>
    <property type="molecule type" value="Genomic_DNA"/>
</dbReference>
<organism evidence="2 3">
    <name type="scientific">Sporosarcina oncorhynchi</name>
    <dbReference type="NCBI Taxonomy" id="3056444"/>
    <lineage>
        <taxon>Bacteria</taxon>
        <taxon>Bacillati</taxon>
        <taxon>Bacillota</taxon>
        <taxon>Bacilli</taxon>
        <taxon>Bacillales</taxon>
        <taxon>Caryophanaceae</taxon>
        <taxon>Sporosarcina</taxon>
    </lineage>
</organism>
<evidence type="ECO:0000313" key="2">
    <source>
        <dbReference type="EMBL" id="WOV88503.1"/>
    </source>
</evidence>
<accession>A0ABZ0L8U7</accession>
<gene>
    <name evidence="2" type="ORF">QWT69_05135</name>
</gene>
<dbReference type="Proteomes" id="UP001303902">
    <property type="component" value="Chromosome"/>
</dbReference>
<dbReference type="Pfam" id="PF14300">
    <property type="entry name" value="DMP19"/>
    <property type="match status" value="1"/>
</dbReference>
<dbReference type="RefSeq" id="WP_317969635.1">
    <property type="nucleotide sequence ID" value="NZ_CP129118.1"/>
</dbReference>
<protein>
    <recommendedName>
        <fullName evidence="1">DNA mimic protein DMP19 C-terminal domain-containing protein</fullName>
    </recommendedName>
</protein>
<feature type="domain" description="DNA mimic protein DMP19 C-terminal" evidence="1">
    <location>
        <begin position="40"/>
        <end position="143"/>
    </location>
</feature>
<keyword evidence="3" id="KW-1185">Reference proteome</keyword>
<evidence type="ECO:0000259" key="1">
    <source>
        <dbReference type="Pfam" id="PF14300"/>
    </source>
</evidence>